<dbReference type="OrthoDB" id="3200163at2759"/>
<evidence type="ECO:0000313" key="2">
    <source>
        <dbReference type="EMBL" id="KAF4629247.1"/>
    </source>
</evidence>
<gene>
    <name evidence="2" type="ORF">G7Y89_g8899</name>
</gene>
<accession>A0A8H4W0M6</accession>
<reference evidence="2 3" key="1">
    <citation type="submission" date="2020-03" db="EMBL/GenBank/DDBJ databases">
        <title>Draft Genome Sequence of Cudoniella acicularis.</title>
        <authorList>
            <person name="Buettner E."/>
            <person name="Kellner H."/>
        </authorList>
    </citation>
    <scope>NUCLEOTIDE SEQUENCE [LARGE SCALE GENOMIC DNA]</scope>
    <source>
        <strain evidence="2 3">DSM 108380</strain>
    </source>
</reference>
<evidence type="ECO:0000256" key="1">
    <source>
        <dbReference type="PROSITE-ProRule" id="PRU00023"/>
    </source>
</evidence>
<evidence type="ECO:0008006" key="4">
    <source>
        <dbReference type="Google" id="ProtNLM"/>
    </source>
</evidence>
<evidence type="ECO:0000313" key="3">
    <source>
        <dbReference type="Proteomes" id="UP000566819"/>
    </source>
</evidence>
<dbReference type="Gene3D" id="1.25.40.20">
    <property type="entry name" value="Ankyrin repeat-containing domain"/>
    <property type="match status" value="1"/>
</dbReference>
<dbReference type="Proteomes" id="UP000566819">
    <property type="component" value="Unassembled WGS sequence"/>
</dbReference>
<protein>
    <recommendedName>
        <fullName evidence="4">Ankyrin</fullName>
    </recommendedName>
</protein>
<dbReference type="InterPro" id="IPR036770">
    <property type="entry name" value="Ankyrin_rpt-contain_sf"/>
</dbReference>
<dbReference type="EMBL" id="JAAMPI010000702">
    <property type="protein sequence ID" value="KAF4629247.1"/>
    <property type="molecule type" value="Genomic_DNA"/>
</dbReference>
<dbReference type="InterPro" id="IPR002110">
    <property type="entry name" value="Ankyrin_rpt"/>
</dbReference>
<dbReference type="SMART" id="SM00248">
    <property type="entry name" value="ANK"/>
    <property type="match status" value="1"/>
</dbReference>
<dbReference type="PROSITE" id="PS50088">
    <property type="entry name" value="ANK_REPEAT"/>
    <property type="match status" value="1"/>
</dbReference>
<dbReference type="AlphaFoldDB" id="A0A8H4W0M6"/>
<dbReference type="Pfam" id="PF13857">
    <property type="entry name" value="Ank_5"/>
    <property type="match status" value="1"/>
</dbReference>
<proteinExistence type="predicted"/>
<organism evidence="2 3">
    <name type="scientific">Cudoniella acicularis</name>
    <dbReference type="NCBI Taxonomy" id="354080"/>
    <lineage>
        <taxon>Eukaryota</taxon>
        <taxon>Fungi</taxon>
        <taxon>Dikarya</taxon>
        <taxon>Ascomycota</taxon>
        <taxon>Pezizomycotina</taxon>
        <taxon>Leotiomycetes</taxon>
        <taxon>Helotiales</taxon>
        <taxon>Tricladiaceae</taxon>
        <taxon>Cudoniella</taxon>
    </lineage>
</organism>
<dbReference type="SUPFAM" id="SSF48403">
    <property type="entry name" value="Ankyrin repeat"/>
    <property type="match status" value="1"/>
</dbReference>
<sequence>MSMWGCAKSSQTPREEDRDEIRAYFRSPAWLINRAWEIEGRKALSGWDFSVSTYNFVSTTSMIFKYAQTGTIVQLQELFQNRLASPLDTDEYGHTVLHHAARRGRFAICKFLVDNGAKRHITDYQGNTPVDLLTKQGFLLFVPDEEQTKIPNTHLDGMLNIIRLLMYETEPNLRSLSGFGGSEEAFLLLRQQSIPLYYSTPFYERAMIAFSLVDRLLATARLFQIALSDGELEADAYKYQDATGKSLLHAAAEAFGRSASLARSGFCWAYLFLDCVLAGCNVHSIRVDHSRTPSRRTPFLEIIHGFLQLSPMHVGTSPRRIEGLITFYLTILKKSGIDLCVYGREEKRLHDEDLVDKTFQYTFWPASFRQNPRVAWSSAIGSWDLIGFAYGPSPDDWSIWGSQPTDIFAGDFWRMIESPWERMPGAWLE</sequence>
<dbReference type="PROSITE" id="PS50297">
    <property type="entry name" value="ANK_REP_REGION"/>
    <property type="match status" value="1"/>
</dbReference>
<feature type="repeat" description="ANK" evidence="1">
    <location>
        <begin position="92"/>
        <end position="124"/>
    </location>
</feature>
<keyword evidence="1" id="KW-0040">ANK repeat</keyword>
<comment type="caution">
    <text evidence="2">The sequence shown here is derived from an EMBL/GenBank/DDBJ whole genome shotgun (WGS) entry which is preliminary data.</text>
</comment>
<keyword evidence="3" id="KW-1185">Reference proteome</keyword>
<name>A0A8H4W0M6_9HELO</name>